<dbReference type="Proteomes" id="UP000475117">
    <property type="component" value="Chromosome"/>
</dbReference>
<protein>
    <submittedName>
        <fullName evidence="1">Uncharacterized protein</fullName>
    </submittedName>
</protein>
<evidence type="ECO:0000313" key="2">
    <source>
        <dbReference type="Proteomes" id="UP000475117"/>
    </source>
</evidence>
<dbReference type="KEGG" id="soa:G3M56_010025"/>
<organism evidence="1 2">
    <name type="scientific">Sulfuriroseicoccus oceanibius</name>
    <dbReference type="NCBI Taxonomy" id="2707525"/>
    <lineage>
        <taxon>Bacteria</taxon>
        <taxon>Pseudomonadati</taxon>
        <taxon>Verrucomicrobiota</taxon>
        <taxon>Verrucomicrobiia</taxon>
        <taxon>Verrucomicrobiales</taxon>
        <taxon>Verrucomicrobiaceae</taxon>
        <taxon>Sulfuriroseicoccus</taxon>
    </lineage>
</organism>
<dbReference type="AlphaFoldDB" id="A0A6B3L5I7"/>
<dbReference type="RefSeq" id="WP_164362370.1">
    <property type="nucleotide sequence ID" value="NZ_CP066776.1"/>
</dbReference>
<sequence length="144" mass="15378">MSQLTDGQIARVAKYTGIEPDALRRLAPQMLTAADPQTAPRERVNVPVNLGSKLSERLHREAERQHMSVNRVIEMLLAYALNKVETGQAGIAAPITIEIDDETAANLASRAKAAGRTTGEQLKAEALTHAATAGRVPAQSSDGK</sequence>
<reference evidence="1 2" key="1">
    <citation type="submission" date="2020-12" db="EMBL/GenBank/DDBJ databases">
        <title>Sulforoseuscoccus oceanibium gen. nov., sp. nov., a representative of the phylum Verrucomicrobia with special cytoplasmic membrane, and proposal of Sulforoseuscoccusaceae fam. nov.</title>
        <authorList>
            <person name="Xi F."/>
        </authorList>
    </citation>
    <scope>NUCLEOTIDE SEQUENCE [LARGE SCALE GENOMIC DNA]</scope>
    <source>
        <strain evidence="1 2">T37</strain>
    </source>
</reference>
<dbReference type="EMBL" id="CP066776">
    <property type="protein sequence ID" value="QQL44230.1"/>
    <property type="molecule type" value="Genomic_DNA"/>
</dbReference>
<evidence type="ECO:0000313" key="1">
    <source>
        <dbReference type="EMBL" id="QQL44230.1"/>
    </source>
</evidence>
<gene>
    <name evidence="1" type="ORF">G3M56_010025</name>
</gene>
<accession>A0A6B3L5I7</accession>
<keyword evidence="2" id="KW-1185">Reference proteome</keyword>
<proteinExistence type="predicted"/>
<name>A0A6B3L5I7_9BACT</name>